<feature type="domain" description="RNase H type-1" evidence="1">
    <location>
        <begin position="13"/>
        <end position="120"/>
    </location>
</feature>
<gene>
    <name evidence="3" type="primary">LOC130508509</name>
</gene>
<dbReference type="KEGG" id="rsz:130508509"/>
<dbReference type="Pfam" id="PF13456">
    <property type="entry name" value="RVT_3"/>
    <property type="match status" value="1"/>
</dbReference>
<dbReference type="InterPro" id="IPR002156">
    <property type="entry name" value="RNaseH_domain"/>
</dbReference>
<organism evidence="2 3">
    <name type="scientific">Raphanus sativus</name>
    <name type="common">Radish</name>
    <name type="synonym">Raphanus raphanistrum var. sativus</name>
    <dbReference type="NCBI Taxonomy" id="3726"/>
    <lineage>
        <taxon>Eukaryota</taxon>
        <taxon>Viridiplantae</taxon>
        <taxon>Streptophyta</taxon>
        <taxon>Embryophyta</taxon>
        <taxon>Tracheophyta</taxon>
        <taxon>Spermatophyta</taxon>
        <taxon>Magnoliopsida</taxon>
        <taxon>eudicotyledons</taxon>
        <taxon>Gunneridae</taxon>
        <taxon>Pentapetalae</taxon>
        <taxon>rosids</taxon>
        <taxon>malvids</taxon>
        <taxon>Brassicales</taxon>
        <taxon>Brassicaceae</taxon>
        <taxon>Brassiceae</taxon>
        <taxon>Raphanus</taxon>
    </lineage>
</organism>
<dbReference type="GeneID" id="130508509"/>
<dbReference type="Proteomes" id="UP000504610">
    <property type="component" value="Chromosome 2"/>
</dbReference>
<dbReference type="GO" id="GO:0003676">
    <property type="term" value="F:nucleic acid binding"/>
    <property type="evidence" value="ECO:0007669"/>
    <property type="project" value="InterPro"/>
</dbReference>
<dbReference type="Gene3D" id="3.30.420.10">
    <property type="entry name" value="Ribonuclease H-like superfamily/Ribonuclease H"/>
    <property type="match status" value="1"/>
</dbReference>
<dbReference type="SUPFAM" id="SSF53098">
    <property type="entry name" value="Ribonuclease H-like"/>
    <property type="match status" value="1"/>
</dbReference>
<dbReference type="AlphaFoldDB" id="A0A9W3D8E9"/>
<evidence type="ECO:0000313" key="2">
    <source>
        <dbReference type="Proteomes" id="UP000504610"/>
    </source>
</evidence>
<dbReference type="CDD" id="cd06222">
    <property type="entry name" value="RNase_H_like"/>
    <property type="match status" value="1"/>
</dbReference>
<evidence type="ECO:0000313" key="3">
    <source>
        <dbReference type="RefSeq" id="XP_056860039.1"/>
    </source>
</evidence>
<evidence type="ECO:0000259" key="1">
    <source>
        <dbReference type="Pfam" id="PF13456"/>
    </source>
</evidence>
<dbReference type="InterPro" id="IPR036397">
    <property type="entry name" value="RNaseH_sf"/>
</dbReference>
<dbReference type="OrthoDB" id="1906820at2759"/>
<name>A0A9W3D8E9_RAPSA</name>
<dbReference type="GO" id="GO:0004523">
    <property type="term" value="F:RNA-DNA hybrid ribonuclease activity"/>
    <property type="evidence" value="ECO:0007669"/>
    <property type="project" value="InterPro"/>
</dbReference>
<accession>A0A9W3D8E9</accession>
<dbReference type="PANTHER" id="PTHR34146">
    <property type="entry name" value="POLYNUCLEOTIDYL TRANSFERASE, RIBONUCLEASE H-LIKE SUPERFAMILY PROTEIN-RELATED"/>
    <property type="match status" value="1"/>
</dbReference>
<protein>
    <submittedName>
        <fullName evidence="3">Uncharacterized protein LOC130508509</fullName>
    </submittedName>
</protein>
<dbReference type="InterPro" id="IPR012337">
    <property type="entry name" value="RNaseH-like_sf"/>
</dbReference>
<dbReference type="RefSeq" id="XP_056860039.1">
    <property type="nucleotide sequence ID" value="XM_057004059.1"/>
</dbReference>
<reference evidence="3" key="2">
    <citation type="submission" date="2025-08" db="UniProtKB">
        <authorList>
            <consortium name="RefSeq"/>
        </authorList>
    </citation>
    <scope>IDENTIFICATION</scope>
    <source>
        <tissue evidence="3">Leaf</tissue>
    </source>
</reference>
<dbReference type="InterPro" id="IPR044730">
    <property type="entry name" value="RNase_H-like_dom_plant"/>
</dbReference>
<sequence length="147" mass="16550">MDASWIQECAVFGVGFVLMRGNRRILMGTKNGRTVPSALYAEAECLEWAMKTMIREGYTSVHFETYCVQLVKLVQKVEDWPAMAEIIEEITITSRSFVSFSITHLPRGMNKRADCFAKAARARSDTFSLVFVETPVWLASVASLLES</sequence>
<reference evidence="2" key="1">
    <citation type="journal article" date="2019" name="Database">
        <title>The radish genome database (RadishGD): an integrated information resource for radish genomics.</title>
        <authorList>
            <person name="Yu H.J."/>
            <person name="Baek S."/>
            <person name="Lee Y.J."/>
            <person name="Cho A."/>
            <person name="Mun J.H."/>
        </authorList>
    </citation>
    <scope>NUCLEOTIDE SEQUENCE [LARGE SCALE GENOMIC DNA]</scope>
    <source>
        <strain evidence="2">cv. WK10039</strain>
    </source>
</reference>
<keyword evidence="2" id="KW-1185">Reference proteome</keyword>
<proteinExistence type="predicted"/>
<dbReference type="PANTHER" id="PTHR34146:SF3">
    <property type="entry name" value="POLYNUCLEOTIDYL TRANSFERASE, RIBONUCLEASE H-LIKE SUPERFAMILY PROTEIN"/>
    <property type="match status" value="1"/>
</dbReference>